<accession>A0ABW4RD11</accession>
<gene>
    <name evidence="1" type="ORF">ACFSC9_00560</name>
</gene>
<dbReference type="RefSeq" id="WP_347327420.1">
    <property type="nucleotide sequence ID" value="NZ_JBCGUH010000030.1"/>
</dbReference>
<reference evidence="2" key="1">
    <citation type="journal article" date="2019" name="Int. J. Syst. Evol. Microbiol.">
        <title>The Global Catalogue of Microorganisms (GCM) 10K type strain sequencing project: providing services to taxonomists for standard genome sequencing and annotation.</title>
        <authorList>
            <consortium name="The Broad Institute Genomics Platform"/>
            <consortium name="The Broad Institute Genome Sequencing Center for Infectious Disease"/>
            <person name="Wu L."/>
            <person name="Ma J."/>
        </authorList>
    </citation>
    <scope>NUCLEOTIDE SEQUENCE [LARGE SCALE GENOMIC DNA]</scope>
    <source>
        <strain evidence="2">CCUG 54950</strain>
    </source>
</reference>
<evidence type="ECO:0000313" key="2">
    <source>
        <dbReference type="Proteomes" id="UP001597233"/>
    </source>
</evidence>
<evidence type="ECO:0008006" key="3">
    <source>
        <dbReference type="Google" id="ProtNLM"/>
    </source>
</evidence>
<proteinExistence type="predicted"/>
<dbReference type="EMBL" id="JBHUEH010000003">
    <property type="protein sequence ID" value="MFD1884012.1"/>
    <property type="molecule type" value="Genomic_DNA"/>
</dbReference>
<sequence>MDNTFYTHYTRERAEKALPDLREILQNDRKHVNMLKRQIEDIQDKFLKRRKQSYTEKDLEYFQNILSESLLPSLKNLEKAVQEIQLMASGYTWEQVVAQRAKPPEDEMEATLF</sequence>
<protein>
    <recommendedName>
        <fullName evidence="3">Cell fate regulator YmcA, YheA/YmcA/DUF963 family (Controls sporulation, competence, biofilm development)</fullName>
    </recommendedName>
</protein>
<dbReference type="Proteomes" id="UP001597233">
    <property type="component" value="Unassembled WGS sequence"/>
</dbReference>
<organism evidence="1 2">
    <name type="scientific">Paenibacillus wenxiniae</name>
    <dbReference type="NCBI Taxonomy" id="1636843"/>
    <lineage>
        <taxon>Bacteria</taxon>
        <taxon>Bacillati</taxon>
        <taxon>Bacillota</taxon>
        <taxon>Bacilli</taxon>
        <taxon>Bacillales</taxon>
        <taxon>Paenibacillaceae</taxon>
        <taxon>Paenibacillus</taxon>
    </lineage>
</organism>
<keyword evidence="2" id="KW-1185">Reference proteome</keyword>
<comment type="caution">
    <text evidence="1">The sequence shown here is derived from an EMBL/GenBank/DDBJ whole genome shotgun (WGS) entry which is preliminary data.</text>
</comment>
<name>A0ABW4RD11_9BACL</name>
<evidence type="ECO:0000313" key="1">
    <source>
        <dbReference type="EMBL" id="MFD1884012.1"/>
    </source>
</evidence>